<comment type="caution">
    <text evidence="1">The sequence shown here is derived from an EMBL/GenBank/DDBJ whole genome shotgun (WGS) entry which is preliminary data.</text>
</comment>
<dbReference type="EMBL" id="JACASF010000004">
    <property type="protein sequence ID" value="KAF6480895.1"/>
    <property type="molecule type" value="Genomic_DNA"/>
</dbReference>
<proteinExistence type="predicted"/>
<accession>A0A7J8I9Q1</accession>
<keyword evidence="2" id="KW-1185">Reference proteome</keyword>
<gene>
    <name evidence="1" type="ORF">HJG59_010689</name>
</gene>
<protein>
    <submittedName>
        <fullName evidence="1">Uncharacterized protein</fullName>
    </submittedName>
</protein>
<sequence>MARPSWRLSLSDLCALSPRELLRHSSGVPAGPRPLQFPLGVSAPARSLLPGESRVRWRWPFPSPQVRWALGKPQEIRLCCLCFSSQIEPSPNHARNLIIDFQPSNLIALALAAQLVGHFLMHQKVAGWITDQSTYSDCRLDPQ</sequence>
<dbReference type="Proteomes" id="UP000550707">
    <property type="component" value="Unassembled WGS sequence"/>
</dbReference>
<evidence type="ECO:0000313" key="1">
    <source>
        <dbReference type="EMBL" id="KAF6480895.1"/>
    </source>
</evidence>
<dbReference type="AlphaFoldDB" id="A0A7J8I9Q1"/>
<dbReference type="InParanoid" id="A0A7J8I9Q1"/>
<evidence type="ECO:0000313" key="2">
    <source>
        <dbReference type="Proteomes" id="UP000550707"/>
    </source>
</evidence>
<name>A0A7J8I9Q1_MOLMO</name>
<organism evidence="1 2">
    <name type="scientific">Molossus molossus</name>
    <name type="common">Pallas' mastiff bat</name>
    <name type="synonym">Vespertilio molossus</name>
    <dbReference type="NCBI Taxonomy" id="27622"/>
    <lineage>
        <taxon>Eukaryota</taxon>
        <taxon>Metazoa</taxon>
        <taxon>Chordata</taxon>
        <taxon>Craniata</taxon>
        <taxon>Vertebrata</taxon>
        <taxon>Euteleostomi</taxon>
        <taxon>Mammalia</taxon>
        <taxon>Eutheria</taxon>
        <taxon>Laurasiatheria</taxon>
        <taxon>Chiroptera</taxon>
        <taxon>Yangochiroptera</taxon>
        <taxon>Molossidae</taxon>
        <taxon>Molossus</taxon>
    </lineage>
</organism>
<reference evidence="1 2" key="1">
    <citation type="journal article" date="2020" name="Nature">
        <title>Six reference-quality genomes reveal evolution of bat adaptations.</title>
        <authorList>
            <person name="Jebb D."/>
            <person name="Huang Z."/>
            <person name="Pippel M."/>
            <person name="Hughes G.M."/>
            <person name="Lavrichenko K."/>
            <person name="Devanna P."/>
            <person name="Winkler S."/>
            <person name="Jermiin L.S."/>
            <person name="Skirmuntt E.C."/>
            <person name="Katzourakis A."/>
            <person name="Burkitt-Gray L."/>
            <person name="Ray D.A."/>
            <person name="Sullivan K.A.M."/>
            <person name="Roscito J.G."/>
            <person name="Kirilenko B.M."/>
            <person name="Davalos L.M."/>
            <person name="Corthals A.P."/>
            <person name="Power M.L."/>
            <person name="Jones G."/>
            <person name="Ransome R.D."/>
            <person name="Dechmann D.K.N."/>
            <person name="Locatelli A.G."/>
            <person name="Puechmaille S.J."/>
            <person name="Fedrigo O."/>
            <person name="Jarvis E.D."/>
            <person name="Hiller M."/>
            <person name="Vernes S.C."/>
            <person name="Myers E.W."/>
            <person name="Teeling E.C."/>
        </authorList>
    </citation>
    <scope>NUCLEOTIDE SEQUENCE [LARGE SCALE GENOMIC DNA]</scope>
    <source>
        <strain evidence="1">MMolMol1</strain>
        <tissue evidence="1">Muscle</tissue>
    </source>
</reference>